<dbReference type="Proteomes" id="UP000032142">
    <property type="component" value="Unassembled WGS sequence"/>
</dbReference>
<proteinExistence type="predicted"/>
<gene>
    <name evidence="1" type="ORF">F383_29963</name>
</gene>
<reference evidence="2" key="1">
    <citation type="submission" date="2014-09" db="EMBL/GenBank/DDBJ databases">
        <authorList>
            <person name="Mudge J."/>
            <person name="Ramaraj T."/>
            <person name="Lindquist I.E."/>
            <person name="Bharti A.K."/>
            <person name="Sundararajan A."/>
            <person name="Cameron C.T."/>
            <person name="Woodward J.E."/>
            <person name="May G.D."/>
            <person name="Brubaker C."/>
            <person name="Broadhvest J."/>
            <person name="Wilkins T.A."/>
        </authorList>
    </citation>
    <scope>NUCLEOTIDE SEQUENCE</scope>
    <source>
        <strain evidence="2">cv. AKA8401</strain>
    </source>
</reference>
<protein>
    <submittedName>
        <fullName evidence="1">DNA-directed RNA polymerase subunit beta</fullName>
    </submittedName>
</protein>
<dbReference type="GO" id="GO:0000428">
    <property type="term" value="C:DNA-directed RNA polymerase complex"/>
    <property type="evidence" value="ECO:0007669"/>
    <property type="project" value="UniProtKB-KW"/>
</dbReference>
<name>A0A0B0MVY6_GOSAR</name>
<accession>A0A0B0MVY6</accession>
<sequence length="105" mass="11688">MCASKTIASICDSDICMRVRPCLGQWHQYVTTCKTTSETLALYDLCDYPSVLSNFEWLIGQRVVANDVESVTPAPVQGTSLVDSRPISSNQEGEARQAFYQMMND</sequence>
<evidence type="ECO:0000313" key="2">
    <source>
        <dbReference type="Proteomes" id="UP000032142"/>
    </source>
</evidence>
<comment type="caution">
    <text evidence="1">The sequence shown here is derived from an EMBL/GenBank/DDBJ whole genome shotgun (WGS) entry which is preliminary data.</text>
</comment>
<evidence type="ECO:0000313" key="1">
    <source>
        <dbReference type="EMBL" id="KHG04532.1"/>
    </source>
</evidence>
<dbReference type="EMBL" id="JRRC01413055">
    <property type="protein sequence ID" value="KHG04532.1"/>
    <property type="molecule type" value="Genomic_DNA"/>
</dbReference>
<organism evidence="1 2">
    <name type="scientific">Gossypium arboreum</name>
    <name type="common">Tree cotton</name>
    <name type="synonym">Gossypium nanking</name>
    <dbReference type="NCBI Taxonomy" id="29729"/>
    <lineage>
        <taxon>Eukaryota</taxon>
        <taxon>Viridiplantae</taxon>
        <taxon>Streptophyta</taxon>
        <taxon>Embryophyta</taxon>
        <taxon>Tracheophyta</taxon>
        <taxon>Spermatophyta</taxon>
        <taxon>Magnoliopsida</taxon>
        <taxon>eudicotyledons</taxon>
        <taxon>Gunneridae</taxon>
        <taxon>Pentapetalae</taxon>
        <taxon>rosids</taxon>
        <taxon>malvids</taxon>
        <taxon>Malvales</taxon>
        <taxon>Malvaceae</taxon>
        <taxon>Malvoideae</taxon>
        <taxon>Gossypium</taxon>
    </lineage>
</organism>
<keyword evidence="2" id="KW-1185">Reference proteome</keyword>
<keyword evidence="1" id="KW-0804">Transcription</keyword>
<keyword evidence="1" id="KW-0240">DNA-directed RNA polymerase</keyword>
<dbReference type="AlphaFoldDB" id="A0A0B0MVY6"/>